<dbReference type="SUPFAM" id="SSF46785">
    <property type="entry name" value="Winged helix' DNA-binding domain"/>
    <property type="match status" value="1"/>
</dbReference>
<feature type="domain" description="HTH arsR-type" evidence="1">
    <location>
        <begin position="14"/>
        <end position="94"/>
    </location>
</feature>
<dbReference type="Proteomes" id="UP000000628">
    <property type="component" value="Chromosome"/>
</dbReference>
<dbReference type="EMBL" id="CP001706">
    <property type="protein sequence ID" value="ACV07751.1"/>
    <property type="molecule type" value="Genomic_DNA"/>
</dbReference>
<gene>
    <name evidence="2" type="ordered locus">Jden_0075</name>
</gene>
<dbReference type="CDD" id="cd00090">
    <property type="entry name" value="HTH_ARSR"/>
    <property type="match status" value="1"/>
</dbReference>
<organism evidence="2 3">
    <name type="scientific">Jonesia denitrificans (strain ATCC 14870 / DSM 20603 / BCRC 15368 / CIP 55.134 / JCM 11481 / NBRC 15587 / NCTC 10816 / Prevot 55134)</name>
    <name type="common">Listeria denitrificans</name>
    <dbReference type="NCBI Taxonomy" id="471856"/>
    <lineage>
        <taxon>Bacteria</taxon>
        <taxon>Bacillati</taxon>
        <taxon>Actinomycetota</taxon>
        <taxon>Actinomycetes</taxon>
        <taxon>Micrococcales</taxon>
        <taxon>Jonesiaceae</taxon>
        <taxon>Jonesia</taxon>
    </lineage>
</organism>
<evidence type="ECO:0000313" key="3">
    <source>
        <dbReference type="Proteomes" id="UP000000628"/>
    </source>
</evidence>
<dbReference type="GO" id="GO:0003700">
    <property type="term" value="F:DNA-binding transcription factor activity"/>
    <property type="evidence" value="ECO:0007669"/>
    <property type="project" value="InterPro"/>
</dbReference>
<dbReference type="AlphaFoldDB" id="C7R573"/>
<protein>
    <submittedName>
        <fullName evidence="2">Regulatory protein ArsR</fullName>
    </submittedName>
</protein>
<dbReference type="KEGG" id="jde:Jden_0075"/>
<name>C7R573_JONDD</name>
<dbReference type="eggNOG" id="COG2345">
    <property type="taxonomic scope" value="Bacteria"/>
</dbReference>
<evidence type="ECO:0000259" key="1">
    <source>
        <dbReference type="SMART" id="SM00418"/>
    </source>
</evidence>
<dbReference type="InterPro" id="IPR036390">
    <property type="entry name" value="WH_DNA-bd_sf"/>
</dbReference>
<dbReference type="InterPro" id="IPR001845">
    <property type="entry name" value="HTH_ArsR_DNA-bd_dom"/>
</dbReference>
<dbReference type="STRING" id="471856.Jden_0075"/>
<dbReference type="InterPro" id="IPR036388">
    <property type="entry name" value="WH-like_DNA-bd_sf"/>
</dbReference>
<accession>C7R573</accession>
<reference evidence="2 3" key="1">
    <citation type="journal article" date="2009" name="Stand. Genomic Sci.">
        <title>Complete genome sequence of Jonesia denitrificans type strain (Prevot 55134).</title>
        <authorList>
            <person name="Pukall R."/>
            <person name="Gehrich-Schroter G."/>
            <person name="Lapidus A."/>
            <person name="Nolan M."/>
            <person name="Glavina Del Rio T."/>
            <person name="Lucas S."/>
            <person name="Chen F."/>
            <person name="Tice H."/>
            <person name="Pitluck S."/>
            <person name="Cheng J.F."/>
            <person name="Copeland A."/>
            <person name="Saunders E."/>
            <person name="Brettin T."/>
            <person name="Detter J.C."/>
            <person name="Bruce D."/>
            <person name="Goodwin L."/>
            <person name="Pati A."/>
            <person name="Ivanova N."/>
            <person name="Mavromatis K."/>
            <person name="Ovchinnikova G."/>
            <person name="Chen A."/>
            <person name="Palaniappan K."/>
            <person name="Land M."/>
            <person name="Hauser L."/>
            <person name="Chang Y.J."/>
            <person name="Jeffries C.D."/>
            <person name="Chain P."/>
            <person name="Goker M."/>
            <person name="Bristow J."/>
            <person name="Eisen J.A."/>
            <person name="Markowitz V."/>
            <person name="Hugenholtz P."/>
            <person name="Kyrpides N.C."/>
            <person name="Klenk H.P."/>
            <person name="Han C."/>
        </authorList>
    </citation>
    <scope>NUCLEOTIDE SEQUENCE [LARGE SCALE GENOMIC DNA]</scope>
    <source>
        <strain evidence="3">ATCC 14870 / DSM 20603 / BCRC 15368 / CIP 55.134 / JCM 11481 / NBRC 15587 / NCTC 10816 / Prevot 55134</strain>
    </source>
</reference>
<sequence length="197" mass="21962">MDNKTSKPTTSLVNRAAALTHPIRAAIWEYLQIHGEATSTSLSGALDLSSGLTSYHLRKMSTFGLIEEDTSQGVGRERWWRLRAIEVDLNDADETGLTQEEQGALLANTTAIEARSFVNFWSKAWAGEIDPKWVEESNSTQLIMNLTIEQFEELASDISQMLDKWGNISAANTQENRQVNEGAGTERVQFTVRAFPL</sequence>
<dbReference type="InterPro" id="IPR011991">
    <property type="entry name" value="ArsR-like_HTH"/>
</dbReference>
<dbReference type="Gene3D" id="1.10.10.10">
    <property type="entry name" value="Winged helix-like DNA-binding domain superfamily/Winged helix DNA-binding domain"/>
    <property type="match status" value="1"/>
</dbReference>
<evidence type="ECO:0000313" key="2">
    <source>
        <dbReference type="EMBL" id="ACV07751.1"/>
    </source>
</evidence>
<proteinExistence type="predicted"/>
<dbReference type="HOGENOM" id="CLU_087580_2_1_11"/>
<keyword evidence="3" id="KW-1185">Reference proteome</keyword>
<dbReference type="Pfam" id="PF01022">
    <property type="entry name" value="HTH_5"/>
    <property type="match status" value="1"/>
</dbReference>
<dbReference type="SMART" id="SM00418">
    <property type="entry name" value="HTH_ARSR"/>
    <property type="match status" value="1"/>
</dbReference>
<dbReference type="RefSeq" id="WP_012805856.1">
    <property type="nucleotide sequence ID" value="NC_013174.1"/>
</dbReference>
<dbReference type="OrthoDB" id="7945987at2"/>